<gene>
    <name evidence="1" type="ORF">TNIN_180001</name>
</gene>
<dbReference type="EMBL" id="BMAV01006671">
    <property type="protein sequence ID" value="GFY48828.1"/>
    <property type="molecule type" value="Genomic_DNA"/>
</dbReference>
<reference evidence="1" key="1">
    <citation type="submission" date="2020-08" db="EMBL/GenBank/DDBJ databases">
        <title>Multicomponent nature underlies the extraordinary mechanical properties of spider dragline silk.</title>
        <authorList>
            <person name="Kono N."/>
            <person name="Nakamura H."/>
            <person name="Mori M."/>
            <person name="Yoshida Y."/>
            <person name="Ohtoshi R."/>
            <person name="Malay A.D."/>
            <person name="Moran D.A.P."/>
            <person name="Tomita M."/>
            <person name="Numata K."/>
            <person name="Arakawa K."/>
        </authorList>
    </citation>
    <scope>NUCLEOTIDE SEQUENCE</scope>
</reference>
<organism evidence="1 2">
    <name type="scientific">Trichonephila inaurata madagascariensis</name>
    <dbReference type="NCBI Taxonomy" id="2747483"/>
    <lineage>
        <taxon>Eukaryota</taxon>
        <taxon>Metazoa</taxon>
        <taxon>Ecdysozoa</taxon>
        <taxon>Arthropoda</taxon>
        <taxon>Chelicerata</taxon>
        <taxon>Arachnida</taxon>
        <taxon>Araneae</taxon>
        <taxon>Araneomorphae</taxon>
        <taxon>Entelegynae</taxon>
        <taxon>Araneoidea</taxon>
        <taxon>Nephilidae</taxon>
        <taxon>Trichonephila</taxon>
        <taxon>Trichonephila inaurata</taxon>
    </lineage>
</organism>
<proteinExistence type="predicted"/>
<dbReference type="InterPro" id="IPR036397">
    <property type="entry name" value="RNaseH_sf"/>
</dbReference>
<accession>A0A8X7BZK8</accession>
<protein>
    <recommendedName>
        <fullName evidence="3">Transposase</fullName>
    </recommendedName>
</protein>
<keyword evidence="2" id="KW-1185">Reference proteome</keyword>
<dbReference type="Proteomes" id="UP000886998">
    <property type="component" value="Unassembled WGS sequence"/>
</dbReference>
<dbReference type="GO" id="GO:0003676">
    <property type="term" value="F:nucleic acid binding"/>
    <property type="evidence" value="ECO:0007669"/>
    <property type="project" value="InterPro"/>
</dbReference>
<comment type="caution">
    <text evidence="1">The sequence shown here is derived from an EMBL/GenBank/DDBJ whole genome shotgun (WGS) entry which is preliminary data.</text>
</comment>
<dbReference type="Gene3D" id="3.30.420.10">
    <property type="entry name" value="Ribonuclease H-like superfamily/Ribonuclease H"/>
    <property type="match status" value="1"/>
</dbReference>
<evidence type="ECO:0000313" key="1">
    <source>
        <dbReference type="EMBL" id="GFY48828.1"/>
    </source>
</evidence>
<evidence type="ECO:0000313" key="2">
    <source>
        <dbReference type="Proteomes" id="UP000886998"/>
    </source>
</evidence>
<evidence type="ECO:0008006" key="3">
    <source>
        <dbReference type="Google" id="ProtNLM"/>
    </source>
</evidence>
<name>A0A8X7BZK8_9ARAC</name>
<sequence>MWFSYWGDGTSHAYHKFHGVISPAYQQKMSTATGSGVPDLKWCQSVWFQSCDSAMCLVSFGVTVDGHKYLDMWIAVVLQLQARPDSMELFFQQDEGPPHYSLTVRQYLDKVFPHHSMED</sequence>
<dbReference type="AlphaFoldDB" id="A0A8X7BZK8"/>